<evidence type="ECO:0000313" key="1">
    <source>
        <dbReference type="EMBL" id="GBE63443.1"/>
    </source>
</evidence>
<dbReference type="VEuPathDB" id="PiroplasmaDB:BOVATA_049360"/>
<dbReference type="AlphaFoldDB" id="A0A2H6KKC2"/>
<dbReference type="RefSeq" id="XP_028869686.1">
    <property type="nucleotide sequence ID" value="XM_029013853.1"/>
</dbReference>
<sequence>MCRCQKKAQGIYDKTEINGSKHLGGLWAKIKDELESITDAIANSKNQRDGILDQIVKGFGDYADGFKVSFEKGAGKLVESIGKVDLFIGGLMLMLVSTRTDLVVVWERM</sequence>
<protein>
    <submittedName>
        <fullName evidence="1">Galactose-1-phosphate uridylyltransferase, putative</fullName>
    </submittedName>
</protein>
<organism evidence="1 2">
    <name type="scientific">Babesia ovata</name>
    <dbReference type="NCBI Taxonomy" id="189622"/>
    <lineage>
        <taxon>Eukaryota</taxon>
        <taxon>Sar</taxon>
        <taxon>Alveolata</taxon>
        <taxon>Apicomplexa</taxon>
        <taxon>Aconoidasida</taxon>
        <taxon>Piroplasmida</taxon>
        <taxon>Babesiidae</taxon>
        <taxon>Babesia</taxon>
    </lineage>
</organism>
<keyword evidence="1" id="KW-0808">Transferase</keyword>
<dbReference type="GeneID" id="39877213"/>
<gene>
    <name evidence="1" type="ORF">BOVATA_049360</name>
</gene>
<proteinExistence type="predicted"/>
<dbReference type="GO" id="GO:0016779">
    <property type="term" value="F:nucleotidyltransferase activity"/>
    <property type="evidence" value="ECO:0007669"/>
    <property type="project" value="UniProtKB-KW"/>
</dbReference>
<accession>A0A2H6KKC2</accession>
<comment type="caution">
    <text evidence="1">The sequence shown here is derived from an EMBL/GenBank/DDBJ whole genome shotgun (WGS) entry which is preliminary data.</text>
</comment>
<keyword evidence="2" id="KW-1185">Reference proteome</keyword>
<dbReference type="Proteomes" id="UP000236319">
    <property type="component" value="Unassembled WGS sequence"/>
</dbReference>
<evidence type="ECO:0000313" key="2">
    <source>
        <dbReference type="Proteomes" id="UP000236319"/>
    </source>
</evidence>
<name>A0A2H6KKC2_9APIC</name>
<reference evidence="1 2" key="1">
    <citation type="journal article" date="2017" name="BMC Genomics">
        <title>Whole-genome assembly of Babesia ovata and comparative genomics between closely related pathogens.</title>
        <authorList>
            <person name="Yamagishi J."/>
            <person name="Asada M."/>
            <person name="Hakimi H."/>
            <person name="Tanaka T.Q."/>
            <person name="Sugimoto C."/>
            <person name="Kawazu S."/>
        </authorList>
    </citation>
    <scope>NUCLEOTIDE SEQUENCE [LARGE SCALE GENOMIC DNA]</scope>
    <source>
        <strain evidence="1 2">Miyake</strain>
    </source>
</reference>
<dbReference type="EMBL" id="BDSA01000050">
    <property type="protein sequence ID" value="GBE63443.1"/>
    <property type="molecule type" value="Genomic_DNA"/>
</dbReference>
<keyword evidence="1" id="KW-0548">Nucleotidyltransferase</keyword>